<comment type="caution">
    <text evidence="5">The sequence shown here is derived from an EMBL/GenBank/DDBJ whole genome shotgun (WGS) entry which is preliminary data.</text>
</comment>
<keyword evidence="6" id="KW-1185">Reference proteome</keyword>
<dbReference type="PROSITE" id="PS50995">
    <property type="entry name" value="HTH_MARR_2"/>
    <property type="match status" value="1"/>
</dbReference>
<protein>
    <submittedName>
        <fullName evidence="5">MarR family transcriptional regulator</fullName>
    </submittedName>
</protein>
<dbReference type="Proteomes" id="UP001418637">
    <property type="component" value="Unassembled WGS sequence"/>
</dbReference>
<dbReference type="InterPro" id="IPR023187">
    <property type="entry name" value="Tscrpt_reg_MarR-type_CS"/>
</dbReference>
<dbReference type="PANTHER" id="PTHR33164:SF44">
    <property type="entry name" value="TRANSCRIPTIONAL REGULATORY PROTEIN"/>
    <property type="match status" value="1"/>
</dbReference>
<evidence type="ECO:0000256" key="3">
    <source>
        <dbReference type="ARBA" id="ARBA00023163"/>
    </source>
</evidence>
<sequence>MEKVYDPLHRSELIELLFFAYRDFVSDPDRNLSDFGFGRAHHRVLHFVHLHPGLTIAELLDILRITKQSLNRVLKELIQKGFIESKTGTSDRRQRLLYATATGIALSQKLSDLQGERIKRAFSTLPDGTSDIVCKFLLAMIDPYDQDHVTKLVYGPPEAKS</sequence>
<dbReference type="PRINTS" id="PR00598">
    <property type="entry name" value="HTHMARR"/>
</dbReference>
<accession>A0ABV0BJT6</accession>
<dbReference type="Gene3D" id="1.10.10.10">
    <property type="entry name" value="Winged helix-like DNA-binding domain superfamily/Winged helix DNA-binding domain"/>
    <property type="match status" value="1"/>
</dbReference>
<keyword evidence="3" id="KW-0804">Transcription</keyword>
<dbReference type="InterPro" id="IPR000835">
    <property type="entry name" value="HTH_MarR-typ"/>
</dbReference>
<dbReference type="EMBL" id="JBBYXI010000003">
    <property type="protein sequence ID" value="MEN3931257.1"/>
    <property type="molecule type" value="Genomic_DNA"/>
</dbReference>
<evidence type="ECO:0000256" key="1">
    <source>
        <dbReference type="ARBA" id="ARBA00023015"/>
    </source>
</evidence>
<evidence type="ECO:0000256" key="2">
    <source>
        <dbReference type="ARBA" id="ARBA00023125"/>
    </source>
</evidence>
<evidence type="ECO:0000313" key="5">
    <source>
        <dbReference type="EMBL" id="MEN3931257.1"/>
    </source>
</evidence>
<dbReference type="InterPro" id="IPR039422">
    <property type="entry name" value="MarR/SlyA-like"/>
</dbReference>
<name>A0ABV0BJT6_9HYPH</name>
<dbReference type="SMART" id="SM00347">
    <property type="entry name" value="HTH_MARR"/>
    <property type="match status" value="1"/>
</dbReference>
<proteinExistence type="predicted"/>
<keyword evidence="1" id="KW-0805">Transcription regulation</keyword>
<evidence type="ECO:0000259" key="4">
    <source>
        <dbReference type="PROSITE" id="PS50995"/>
    </source>
</evidence>
<dbReference type="PANTHER" id="PTHR33164">
    <property type="entry name" value="TRANSCRIPTIONAL REGULATOR, MARR FAMILY"/>
    <property type="match status" value="1"/>
</dbReference>
<dbReference type="Pfam" id="PF12802">
    <property type="entry name" value="MarR_2"/>
    <property type="match status" value="1"/>
</dbReference>
<dbReference type="InterPro" id="IPR036390">
    <property type="entry name" value="WH_DNA-bd_sf"/>
</dbReference>
<dbReference type="PROSITE" id="PS01117">
    <property type="entry name" value="HTH_MARR_1"/>
    <property type="match status" value="1"/>
</dbReference>
<dbReference type="RefSeq" id="WP_346337564.1">
    <property type="nucleotide sequence ID" value="NZ_JBBYXI010000003.1"/>
</dbReference>
<keyword evidence="2" id="KW-0238">DNA-binding</keyword>
<gene>
    <name evidence="5" type="ORF">WJT86_09325</name>
</gene>
<dbReference type="InterPro" id="IPR036388">
    <property type="entry name" value="WH-like_DNA-bd_sf"/>
</dbReference>
<organism evidence="5 6">
    <name type="scientific">Hohaiivirga grylli</name>
    <dbReference type="NCBI Taxonomy" id="3133970"/>
    <lineage>
        <taxon>Bacteria</taxon>
        <taxon>Pseudomonadati</taxon>
        <taxon>Pseudomonadota</taxon>
        <taxon>Alphaproteobacteria</taxon>
        <taxon>Hyphomicrobiales</taxon>
        <taxon>Methylobacteriaceae</taxon>
        <taxon>Hohaiivirga</taxon>
    </lineage>
</organism>
<dbReference type="SUPFAM" id="SSF46785">
    <property type="entry name" value="Winged helix' DNA-binding domain"/>
    <property type="match status" value="1"/>
</dbReference>
<feature type="domain" description="HTH marR-type" evidence="4">
    <location>
        <begin position="10"/>
        <end position="142"/>
    </location>
</feature>
<evidence type="ECO:0000313" key="6">
    <source>
        <dbReference type="Proteomes" id="UP001418637"/>
    </source>
</evidence>
<reference evidence="5 6" key="1">
    <citation type="submission" date="2024-04" db="EMBL/GenBank/DDBJ databases">
        <title>A novel species isolated from cricket.</title>
        <authorList>
            <person name="Wang H.-C."/>
        </authorList>
    </citation>
    <scope>NUCLEOTIDE SEQUENCE [LARGE SCALE GENOMIC DNA]</scope>
    <source>
        <strain evidence="5 6">WL0021</strain>
    </source>
</reference>